<evidence type="ECO:0000313" key="2">
    <source>
        <dbReference type="EMBL" id="KAH8009852.1"/>
    </source>
</evidence>
<evidence type="ECO:0000256" key="1">
    <source>
        <dbReference type="SAM" id="Phobius"/>
    </source>
</evidence>
<dbReference type="EMBL" id="JABSTU010000011">
    <property type="protein sequence ID" value="KAH8009852.1"/>
    <property type="molecule type" value="Genomic_DNA"/>
</dbReference>
<keyword evidence="3" id="KW-1185">Reference proteome</keyword>
<dbReference type="VEuPathDB" id="VectorBase:LOC119178083"/>
<evidence type="ECO:0000313" key="3">
    <source>
        <dbReference type="Proteomes" id="UP000821866"/>
    </source>
</evidence>
<protein>
    <submittedName>
        <fullName evidence="2">Uncharacterized protein</fullName>
    </submittedName>
</protein>
<name>A0A9J6D6Y9_RHIMP</name>
<accession>A0A9J6D6Y9</accession>
<sequence>MHMLDCNYCKRAVHAILWALAKTVSFAWVMCRPLAYSTLADLVHHVRQHLPLNNLSSAVAVFSRNVHDESLPASIQTMSCKLLLNLVECYPHPIGSREWQRVYFDPCSVIFVSMSSMAWFLHCHHQSQL</sequence>
<reference evidence="2" key="1">
    <citation type="journal article" date="2020" name="Cell">
        <title>Large-Scale Comparative Analyses of Tick Genomes Elucidate Their Genetic Diversity and Vector Capacities.</title>
        <authorList>
            <consortium name="Tick Genome and Microbiome Consortium (TIGMIC)"/>
            <person name="Jia N."/>
            <person name="Wang J."/>
            <person name="Shi W."/>
            <person name="Du L."/>
            <person name="Sun Y."/>
            <person name="Zhan W."/>
            <person name="Jiang J.F."/>
            <person name="Wang Q."/>
            <person name="Zhang B."/>
            <person name="Ji P."/>
            <person name="Bell-Sakyi L."/>
            <person name="Cui X.M."/>
            <person name="Yuan T.T."/>
            <person name="Jiang B.G."/>
            <person name="Yang W.F."/>
            <person name="Lam T.T."/>
            <person name="Chang Q.C."/>
            <person name="Ding S.J."/>
            <person name="Wang X.J."/>
            <person name="Zhu J.G."/>
            <person name="Ruan X.D."/>
            <person name="Zhao L."/>
            <person name="Wei J.T."/>
            <person name="Ye R.Z."/>
            <person name="Que T.C."/>
            <person name="Du C.H."/>
            <person name="Zhou Y.H."/>
            <person name="Cheng J.X."/>
            <person name="Dai P.F."/>
            <person name="Guo W.B."/>
            <person name="Han X.H."/>
            <person name="Huang E.J."/>
            <person name="Li L.F."/>
            <person name="Wei W."/>
            <person name="Gao Y.C."/>
            <person name="Liu J.Z."/>
            <person name="Shao H.Z."/>
            <person name="Wang X."/>
            <person name="Wang C.C."/>
            <person name="Yang T.C."/>
            <person name="Huo Q.B."/>
            <person name="Li W."/>
            <person name="Chen H.Y."/>
            <person name="Chen S.E."/>
            <person name="Zhou L.G."/>
            <person name="Ni X.B."/>
            <person name="Tian J.H."/>
            <person name="Sheng Y."/>
            <person name="Liu T."/>
            <person name="Pan Y.S."/>
            <person name="Xia L.Y."/>
            <person name="Li J."/>
            <person name="Zhao F."/>
            <person name="Cao W.C."/>
        </authorList>
    </citation>
    <scope>NUCLEOTIDE SEQUENCE</scope>
    <source>
        <strain evidence="2">Rmic-2018</strain>
    </source>
</reference>
<comment type="caution">
    <text evidence="2">The sequence shown here is derived from an EMBL/GenBank/DDBJ whole genome shotgun (WGS) entry which is preliminary data.</text>
</comment>
<dbReference type="Pfam" id="PF20175">
    <property type="entry name" value="Tra1_central"/>
    <property type="match status" value="1"/>
</dbReference>
<dbReference type="AlphaFoldDB" id="A0A9J6D6Y9"/>
<dbReference type="Proteomes" id="UP000821866">
    <property type="component" value="Chromosome 9"/>
</dbReference>
<proteinExistence type="predicted"/>
<feature type="transmembrane region" description="Helical" evidence="1">
    <location>
        <begin position="12"/>
        <end position="30"/>
    </location>
</feature>
<keyword evidence="1" id="KW-1133">Transmembrane helix</keyword>
<dbReference type="InterPro" id="IPR046807">
    <property type="entry name" value="Tra1_central"/>
</dbReference>
<keyword evidence="1" id="KW-0472">Membrane</keyword>
<gene>
    <name evidence="2" type="ORF">HPB51_020200</name>
</gene>
<organism evidence="2 3">
    <name type="scientific">Rhipicephalus microplus</name>
    <name type="common">Cattle tick</name>
    <name type="synonym">Boophilus microplus</name>
    <dbReference type="NCBI Taxonomy" id="6941"/>
    <lineage>
        <taxon>Eukaryota</taxon>
        <taxon>Metazoa</taxon>
        <taxon>Ecdysozoa</taxon>
        <taxon>Arthropoda</taxon>
        <taxon>Chelicerata</taxon>
        <taxon>Arachnida</taxon>
        <taxon>Acari</taxon>
        <taxon>Parasitiformes</taxon>
        <taxon>Ixodida</taxon>
        <taxon>Ixodoidea</taxon>
        <taxon>Ixodidae</taxon>
        <taxon>Rhipicephalinae</taxon>
        <taxon>Rhipicephalus</taxon>
        <taxon>Boophilus</taxon>
    </lineage>
</organism>
<keyword evidence="1" id="KW-0812">Transmembrane</keyword>
<reference evidence="2" key="2">
    <citation type="submission" date="2021-09" db="EMBL/GenBank/DDBJ databases">
        <authorList>
            <person name="Jia N."/>
            <person name="Wang J."/>
            <person name="Shi W."/>
            <person name="Du L."/>
            <person name="Sun Y."/>
            <person name="Zhan W."/>
            <person name="Jiang J."/>
            <person name="Wang Q."/>
            <person name="Zhang B."/>
            <person name="Ji P."/>
            <person name="Sakyi L.B."/>
            <person name="Cui X."/>
            <person name="Yuan T."/>
            <person name="Jiang B."/>
            <person name="Yang W."/>
            <person name="Lam T.T.-Y."/>
            <person name="Chang Q."/>
            <person name="Ding S."/>
            <person name="Wang X."/>
            <person name="Zhu J."/>
            <person name="Ruan X."/>
            <person name="Zhao L."/>
            <person name="Wei J."/>
            <person name="Que T."/>
            <person name="Du C."/>
            <person name="Cheng J."/>
            <person name="Dai P."/>
            <person name="Han X."/>
            <person name="Huang E."/>
            <person name="Gao Y."/>
            <person name="Liu J."/>
            <person name="Shao H."/>
            <person name="Ye R."/>
            <person name="Li L."/>
            <person name="Wei W."/>
            <person name="Wang X."/>
            <person name="Wang C."/>
            <person name="Huo Q."/>
            <person name="Li W."/>
            <person name="Guo W."/>
            <person name="Chen H."/>
            <person name="Chen S."/>
            <person name="Zhou L."/>
            <person name="Zhou L."/>
            <person name="Ni X."/>
            <person name="Tian J."/>
            <person name="Zhou Y."/>
            <person name="Sheng Y."/>
            <person name="Liu T."/>
            <person name="Pan Y."/>
            <person name="Xia L."/>
            <person name="Li J."/>
            <person name="Zhao F."/>
            <person name="Cao W."/>
        </authorList>
    </citation>
    <scope>NUCLEOTIDE SEQUENCE</scope>
    <source>
        <strain evidence="2">Rmic-2018</strain>
        <tissue evidence="2">Larvae</tissue>
    </source>
</reference>